<dbReference type="PANTHER" id="PTHR21089">
    <property type="entry name" value="SHIKIMATE DEHYDROGENASE"/>
    <property type="match status" value="1"/>
</dbReference>
<keyword evidence="5 8" id="KW-0560">Oxidoreductase</keyword>
<dbReference type="InterPro" id="IPR036291">
    <property type="entry name" value="NAD(P)-bd_dom_sf"/>
</dbReference>
<keyword evidence="4 8" id="KW-0521">NADP</keyword>
<comment type="similarity">
    <text evidence="8">Belongs to the shikimate dehydrogenase family.</text>
</comment>
<feature type="binding site" evidence="8">
    <location>
        <position position="95"/>
    </location>
    <ligand>
        <name>shikimate</name>
        <dbReference type="ChEBI" id="CHEBI:36208"/>
    </ligand>
</feature>
<feature type="binding site" evidence="8">
    <location>
        <position position="70"/>
    </location>
    <ligand>
        <name>shikimate</name>
        <dbReference type="ChEBI" id="CHEBI:36208"/>
    </ligand>
</feature>
<dbReference type="Gene3D" id="3.40.50.10860">
    <property type="entry name" value="Leucine Dehydrogenase, chain A, domain 1"/>
    <property type="match status" value="1"/>
</dbReference>
<reference evidence="11 12" key="1">
    <citation type="submission" date="2019-03" db="EMBL/GenBank/DDBJ databases">
        <title>Genomic Encyclopedia of Type Strains, Phase IV (KMG-IV): sequencing the most valuable type-strain genomes for metagenomic binning, comparative biology and taxonomic classification.</title>
        <authorList>
            <person name="Goeker M."/>
        </authorList>
    </citation>
    <scope>NUCLEOTIDE SEQUENCE [LARGE SCALE GENOMIC DNA]</scope>
    <source>
        <strain evidence="11 12">DSM 25287</strain>
    </source>
</reference>
<evidence type="ECO:0000256" key="5">
    <source>
        <dbReference type="ARBA" id="ARBA00023002"/>
    </source>
</evidence>
<dbReference type="SUPFAM" id="SSF51735">
    <property type="entry name" value="NAD(P)-binding Rossmann-fold domains"/>
    <property type="match status" value="1"/>
</dbReference>
<comment type="function">
    <text evidence="8">Involved in the biosynthesis of the chorismate, which leads to the biosynthesis of aromatic amino acids. Catalyzes the reversible NADPH linked reduction of 3-dehydroshikimate (DHSA) to yield shikimate (SA).</text>
</comment>
<feature type="binding site" evidence="8">
    <location>
        <position position="258"/>
    </location>
    <ligand>
        <name>shikimate</name>
        <dbReference type="ChEBI" id="CHEBI:36208"/>
    </ligand>
</feature>
<dbReference type="InterPro" id="IPR013708">
    <property type="entry name" value="Shikimate_DH-bd_N"/>
</dbReference>
<dbReference type="GO" id="GO:0019632">
    <property type="term" value="P:shikimate metabolic process"/>
    <property type="evidence" value="ECO:0007669"/>
    <property type="project" value="InterPro"/>
</dbReference>
<comment type="caution">
    <text evidence="8">Lacks conserved residue(s) required for the propagation of feature annotation.</text>
</comment>
<accession>A0A4R2LMD1</accession>
<comment type="caution">
    <text evidence="11">The sequence shown here is derived from an EMBL/GenBank/DDBJ whole genome shotgun (WGS) entry which is preliminary data.</text>
</comment>
<comment type="pathway">
    <text evidence="1 8">Metabolic intermediate biosynthesis; chorismate biosynthesis; chorismate from D-erythrose 4-phosphate and phosphoenolpyruvate: step 4/7.</text>
</comment>
<keyword evidence="3 8" id="KW-0028">Amino-acid biosynthesis</keyword>
<dbReference type="Pfam" id="PF08501">
    <property type="entry name" value="Shikimate_dh_N"/>
    <property type="match status" value="1"/>
</dbReference>
<evidence type="ECO:0000259" key="10">
    <source>
        <dbReference type="Pfam" id="PF18317"/>
    </source>
</evidence>
<feature type="binding site" evidence="8">
    <location>
        <position position="228"/>
    </location>
    <ligand>
        <name>NADP(+)</name>
        <dbReference type="ChEBI" id="CHEBI:58349"/>
    </ligand>
</feature>
<gene>
    <name evidence="8" type="primary">aroE</name>
    <name evidence="11" type="ORF">EV699_11383</name>
</gene>
<dbReference type="OrthoDB" id="9792692at2"/>
<evidence type="ECO:0000256" key="1">
    <source>
        <dbReference type="ARBA" id="ARBA00004871"/>
    </source>
</evidence>
<dbReference type="Gene3D" id="3.40.50.720">
    <property type="entry name" value="NAD(P)-binding Rossmann-like Domain"/>
    <property type="match status" value="1"/>
</dbReference>
<keyword evidence="6 8" id="KW-0057">Aromatic amino acid biosynthesis</keyword>
<dbReference type="NCBIfam" id="TIGR00507">
    <property type="entry name" value="aroE"/>
    <property type="match status" value="1"/>
</dbReference>
<evidence type="ECO:0000256" key="3">
    <source>
        <dbReference type="ARBA" id="ARBA00022605"/>
    </source>
</evidence>
<feature type="binding site" evidence="8">
    <location>
        <begin position="133"/>
        <end position="137"/>
    </location>
    <ligand>
        <name>NADP(+)</name>
        <dbReference type="ChEBI" id="CHEBI:58349"/>
    </ligand>
</feature>
<evidence type="ECO:0000313" key="12">
    <source>
        <dbReference type="Proteomes" id="UP000295765"/>
    </source>
</evidence>
<dbReference type="GO" id="GO:0008652">
    <property type="term" value="P:amino acid biosynthetic process"/>
    <property type="evidence" value="ECO:0007669"/>
    <property type="project" value="UniProtKB-KW"/>
</dbReference>
<dbReference type="SUPFAM" id="SSF53223">
    <property type="entry name" value="Aminoacid dehydrogenase-like, N-terminal domain"/>
    <property type="match status" value="1"/>
</dbReference>
<dbReference type="InterPro" id="IPR022893">
    <property type="entry name" value="Shikimate_DH_fam"/>
</dbReference>
<dbReference type="GO" id="GO:0009073">
    <property type="term" value="P:aromatic amino acid family biosynthetic process"/>
    <property type="evidence" value="ECO:0007669"/>
    <property type="project" value="UniProtKB-KW"/>
</dbReference>
<evidence type="ECO:0000256" key="7">
    <source>
        <dbReference type="ARBA" id="ARBA00049442"/>
    </source>
</evidence>
<dbReference type="GO" id="GO:0005829">
    <property type="term" value="C:cytosol"/>
    <property type="evidence" value="ECO:0007669"/>
    <property type="project" value="TreeGrafter"/>
</dbReference>
<feature type="binding site" evidence="8">
    <location>
        <position position="251"/>
    </location>
    <ligand>
        <name>NADP(+)</name>
        <dbReference type="ChEBI" id="CHEBI:58349"/>
    </ligand>
</feature>
<evidence type="ECO:0000256" key="6">
    <source>
        <dbReference type="ARBA" id="ARBA00023141"/>
    </source>
</evidence>
<dbReference type="InterPro" id="IPR046346">
    <property type="entry name" value="Aminoacid_DH-like_N_sf"/>
</dbReference>
<evidence type="ECO:0000259" key="9">
    <source>
        <dbReference type="Pfam" id="PF08501"/>
    </source>
</evidence>
<dbReference type="Proteomes" id="UP000295765">
    <property type="component" value="Unassembled WGS sequence"/>
</dbReference>
<feature type="active site" description="Proton acceptor" evidence="8">
    <location>
        <position position="74"/>
    </location>
</feature>
<comment type="subunit">
    <text evidence="8">Homodimer.</text>
</comment>
<organism evidence="11 12">
    <name type="scientific">Plasticicumulans lactativorans</name>
    <dbReference type="NCBI Taxonomy" id="1133106"/>
    <lineage>
        <taxon>Bacteria</taxon>
        <taxon>Pseudomonadati</taxon>
        <taxon>Pseudomonadota</taxon>
        <taxon>Gammaproteobacteria</taxon>
        <taxon>Candidatus Competibacteraceae</taxon>
        <taxon>Plasticicumulans</taxon>
    </lineage>
</organism>
<dbReference type="GO" id="GO:0004764">
    <property type="term" value="F:shikimate 3-dehydrogenase (NADP+) activity"/>
    <property type="evidence" value="ECO:0007669"/>
    <property type="project" value="UniProtKB-UniRule"/>
</dbReference>
<dbReference type="CDD" id="cd01065">
    <property type="entry name" value="NAD_bind_Shikimate_DH"/>
    <property type="match status" value="1"/>
</dbReference>
<protein>
    <recommendedName>
        <fullName evidence="2 8">Shikimate dehydrogenase (NADP(+))</fullName>
        <shortName evidence="8">SDH</shortName>
        <ecNumber evidence="2 8">1.1.1.25</ecNumber>
    </recommendedName>
</protein>
<dbReference type="UniPathway" id="UPA00053">
    <property type="reaction ID" value="UER00087"/>
</dbReference>
<feature type="binding site" evidence="8">
    <location>
        <position position="86"/>
    </location>
    <ligand>
        <name>NADP(+)</name>
        <dbReference type="ChEBI" id="CHEBI:58349"/>
    </ligand>
</feature>
<feature type="binding site" evidence="8">
    <location>
        <position position="110"/>
    </location>
    <ligand>
        <name>shikimate</name>
        <dbReference type="ChEBI" id="CHEBI:36208"/>
    </ligand>
</feature>
<evidence type="ECO:0000313" key="11">
    <source>
        <dbReference type="EMBL" id="TCO80605.1"/>
    </source>
</evidence>
<name>A0A4R2LMD1_9GAMM</name>
<dbReference type="EMBL" id="SLWY01000013">
    <property type="protein sequence ID" value="TCO80605.1"/>
    <property type="molecule type" value="Genomic_DNA"/>
</dbReference>
<dbReference type="InterPro" id="IPR041121">
    <property type="entry name" value="SDH_C"/>
</dbReference>
<dbReference type="HAMAP" id="MF_00222">
    <property type="entry name" value="Shikimate_DH_AroE"/>
    <property type="match status" value="1"/>
</dbReference>
<comment type="catalytic activity">
    <reaction evidence="7 8">
        <text>shikimate + NADP(+) = 3-dehydroshikimate + NADPH + H(+)</text>
        <dbReference type="Rhea" id="RHEA:17737"/>
        <dbReference type="ChEBI" id="CHEBI:15378"/>
        <dbReference type="ChEBI" id="CHEBI:16630"/>
        <dbReference type="ChEBI" id="CHEBI:36208"/>
        <dbReference type="ChEBI" id="CHEBI:57783"/>
        <dbReference type="ChEBI" id="CHEBI:58349"/>
        <dbReference type="EC" id="1.1.1.25"/>
    </reaction>
</comment>
<dbReference type="InterPro" id="IPR011342">
    <property type="entry name" value="Shikimate_DH"/>
</dbReference>
<dbReference type="PANTHER" id="PTHR21089:SF1">
    <property type="entry name" value="BIFUNCTIONAL 3-DEHYDROQUINATE DEHYDRATASE_SHIKIMATE DEHYDROGENASE, CHLOROPLASTIC"/>
    <property type="match status" value="1"/>
</dbReference>
<feature type="domain" description="SDH C-terminal" evidence="10">
    <location>
        <begin position="251"/>
        <end position="281"/>
    </location>
</feature>
<keyword evidence="12" id="KW-1185">Reference proteome</keyword>
<evidence type="ECO:0000256" key="2">
    <source>
        <dbReference type="ARBA" id="ARBA00012962"/>
    </source>
</evidence>
<sequence>MPAPHLNFLSLLTGSFATPAAENPTVAMVEAAYRHHGLDARYINCDVAPAALGDAVRGARAMGWAGFNCSLPHKVAVIEHLDGLGESAALIGAVNCVVRRDGRYIGENTDGKGFVAALRSVTDPAGKSIALFGAGGAARAIAVEAALAGAAAITVVNRDAARGEELAALIAERTPARGRFVPWQPGCRVPEGSDIVVNATSIGLFPDVDACPDLDLDSLRPAQLVVDVIPNPPRTRLLREAAARGCRVLDGLGMLVHQGAIGIHYWTGVDPDLAVMRRTLEDIFGATEA</sequence>
<dbReference type="GO" id="GO:0050661">
    <property type="term" value="F:NADP binding"/>
    <property type="evidence" value="ECO:0007669"/>
    <property type="project" value="InterPro"/>
</dbReference>
<dbReference type="RefSeq" id="WP_132543259.1">
    <property type="nucleotide sequence ID" value="NZ_SLWY01000013.1"/>
</dbReference>
<dbReference type="AlphaFoldDB" id="A0A4R2LMD1"/>
<evidence type="ECO:0000256" key="4">
    <source>
        <dbReference type="ARBA" id="ARBA00022857"/>
    </source>
</evidence>
<dbReference type="EC" id="1.1.1.25" evidence="2 8"/>
<evidence type="ECO:0000256" key="8">
    <source>
        <dbReference type="HAMAP-Rule" id="MF_00222"/>
    </source>
</evidence>
<dbReference type="GO" id="GO:0009423">
    <property type="term" value="P:chorismate biosynthetic process"/>
    <property type="evidence" value="ECO:0007669"/>
    <property type="project" value="UniProtKB-UniRule"/>
</dbReference>
<dbReference type="Pfam" id="PF18317">
    <property type="entry name" value="SDH_C"/>
    <property type="match status" value="1"/>
</dbReference>
<proteinExistence type="inferred from homology"/>
<feature type="domain" description="Shikimate dehydrogenase substrate binding N-terminal" evidence="9">
    <location>
        <begin position="19"/>
        <end position="97"/>
    </location>
</feature>